<evidence type="ECO:0000256" key="9">
    <source>
        <dbReference type="SAM" id="SignalP"/>
    </source>
</evidence>
<evidence type="ECO:0000256" key="8">
    <source>
        <dbReference type="SAM" id="Coils"/>
    </source>
</evidence>
<feature type="coiled-coil region" evidence="8">
    <location>
        <begin position="234"/>
        <end position="261"/>
    </location>
</feature>
<comment type="similarity">
    <text evidence="2">Belongs to the outer membrane factor (OMF) (TC 1.B.17) family.</text>
</comment>
<evidence type="ECO:0000256" key="7">
    <source>
        <dbReference type="ARBA" id="ARBA00023237"/>
    </source>
</evidence>
<keyword evidence="9" id="KW-0732">Signal</keyword>
<keyword evidence="4" id="KW-1134">Transmembrane beta strand</keyword>
<keyword evidence="7" id="KW-0998">Cell outer membrane</keyword>
<keyword evidence="11" id="KW-1185">Reference proteome</keyword>
<dbReference type="EMBL" id="BMOD01000009">
    <property type="protein sequence ID" value="GGJ39612.1"/>
    <property type="molecule type" value="Genomic_DNA"/>
</dbReference>
<evidence type="ECO:0000256" key="2">
    <source>
        <dbReference type="ARBA" id="ARBA00007613"/>
    </source>
</evidence>
<keyword evidence="3" id="KW-0813">Transport</keyword>
<dbReference type="InterPro" id="IPR051906">
    <property type="entry name" value="TolC-like"/>
</dbReference>
<evidence type="ECO:0000256" key="6">
    <source>
        <dbReference type="ARBA" id="ARBA00023136"/>
    </source>
</evidence>
<feature type="coiled-coil region" evidence="8">
    <location>
        <begin position="103"/>
        <end position="162"/>
    </location>
</feature>
<dbReference type="Proteomes" id="UP000632222">
    <property type="component" value="Unassembled WGS sequence"/>
</dbReference>
<organism evidence="10 11">
    <name type="scientific">Deinococcus roseus</name>
    <dbReference type="NCBI Taxonomy" id="392414"/>
    <lineage>
        <taxon>Bacteria</taxon>
        <taxon>Thermotogati</taxon>
        <taxon>Deinococcota</taxon>
        <taxon>Deinococci</taxon>
        <taxon>Deinococcales</taxon>
        <taxon>Deinococcaceae</taxon>
        <taxon>Deinococcus</taxon>
    </lineage>
</organism>
<dbReference type="PANTHER" id="PTHR30026:SF20">
    <property type="entry name" value="OUTER MEMBRANE PROTEIN TOLC"/>
    <property type="match status" value="1"/>
</dbReference>
<evidence type="ECO:0000256" key="1">
    <source>
        <dbReference type="ARBA" id="ARBA00004442"/>
    </source>
</evidence>
<feature type="signal peptide" evidence="9">
    <location>
        <begin position="1"/>
        <end position="20"/>
    </location>
</feature>
<name>A0ABQ2D289_9DEIO</name>
<evidence type="ECO:0000256" key="5">
    <source>
        <dbReference type="ARBA" id="ARBA00022692"/>
    </source>
</evidence>
<dbReference type="PANTHER" id="PTHR30026">
    <property type="entry name" value="OUTER MEMBRANE PROTEIN TOLC"/>
    <property type="match status" value="1"/>
</dbReference>
<sequence length="441" mass="46632">MRVTRPLTLLLFLGSLHSLAAPIAPQDLLNLIPSSPAGQNLLLSEQQAAAAWNAAQAALGLKVNAGGNYSLNTSDFSSTQQSGSVNLSLSLPVLPWGTAFDGLKTAQRNLKSALLDARDARNILNSKIISGYYSVALAELDLKLAKENQTLAESQLQVAQQQRGQGTASLETLLQAQQKVNTTQASTLKAQNNLEVARSTLGNTLGLPLPEGEFTAEVQSALPDRTLQQWTTLALSQRSDLQKAQMKLESAQEALNQAIEDRWRPNATVSSGISSGGLGIDLGLNLQTGVLSSSASYSFQNSTQNTSSQTGYKVSLSASIPIVDGTQDANIQTQQLNLQSASAALDTTKQTAILDVKQKYSSVQLARLQVQNSNSNLELAREHLKVMEARLKAGLSTSLDLTGAQIALEQAQKDKTSAEVSLLSAVLDLLAAAGQPFGGAS</sequence>
<dbReference type="InterPro" id="IPR003423">
    <property type="entry name" value="OMP_efflux"/>
</dbReference>
<accession>A0ABQ2D289</accession>
<comment type="subcellular location">
    <subcellularLocation>
        <location evidence="1">Cell outer membrane</location>
    </subcellularLocation>
</comment>
<gene>
    <name evidence="10" type="ORF">GCM10008938_27110</name>
</gene>
<dbReference type="Gene3D" id="1.20.1600.10">
    <property type="entry name" value="Outer membrane efflux proteins (OEP)"/>
    <property type="match status" value="1"/>
</dbReference>
<feature type="chain" id="PRO_5045944232" description="Transporter" evidence="9">
    <location>
        <begin position="21"/>
        <end position="441"/>
    </location>
</feature>
<evidence type="ECO:0000256" key="4">
    <source>
        <dbReference type="ARBA" id="ARBA00022452"/>
    </source>
</evidence>
<reference evidence="11" key="1">
    <citation type="journal article" date="2019" name="Int. J. Syst. Evol. Microbiol.">
        <title>The Global Catalogue of Microorganisms (GCM) 10K type strain sequencing project: providing services to taxonomists for standard genome sequencing and annotation.</title>
        <authorList>
            <consortium name="The Broad Institute Genomics Platform"/>
            <consortium name="The Broad Institute Genome Sequencing Center for Infectious Disease"/>
            <person name="Wu L."/>
            <person name="Ma J."/>
        </authorList>
    </citation>
    <scope>NUCLEOTIDE SEQUENCE [LARGE SCALE GENOMIC DNA]</scope>
    <source>
        <strain evidence="11">JCM 14370</strain>
    </source>
</reference>
<dbReference type="RefSeq" id="WP_189003230.1">
    <property type="nucleotide sequence ID" value="NZ_BMOD01000009.1"/>
</dbReference>
<keyword evidence="8" id="KW-0175">Coiled coil</keyword>
<evidence type="ECO:0000313" key="10">
    <source>
        <dbReference type="EMBL" id="GGJ39612.1"/>
    </source>
</evidence>
<keyword evidence="5" id="KW-0812">Transmembrane</keyword>
<protein>
    <recommendedName>
        <fullName evidence="12">Transporter</fullName>
    </recommendedName>
</protein>
<evidence type="ECO:0000313" key="11">
    <source>
        <dbReference type="Proteomes" id="UP000632222"/>
    </source>
</evidence>
<dbReference type="Pfam" id="PF02321">
    <property type="entry name" value="OEP"/>
    <property type="match status" value="2"/>
</dbReference>
<evidence type="ECO:0008006" key="12">
    <source>
        <dbReference type="Google" id="ProtNLM"/>
    </source>
</evidence>
<comment type="caution">
    <text evidence="10">The sequence shown here is derived from an EMBL/GenBank/DDBJ whole genome shotgun (WGS) entry which is preliminary data.</text>
</comment>
<evidence type="ECO:0000256" key="3">
    <source>
        <dbReference type="ARBA" id="ARBA00022448"/>
    </source>
</evidence>
<proteinExistence type="inferred from homology"/>
<keyword evidence="6" id="KW-0472">Membrane</keyword>
<dbReference type="SUPFAM" id="SSF56954">
    <property type="entry name" value="Outer membrane efflux proteins (OEP)"/>
    <property type="match status" value="1"/>
</dbReference>